<dbReference type="Proteomes" id="UP000185093">
    <property type="component" value="Unassembled WGS sequence"/>
</dbReference>
<gene>
    <name evidence="1" type="ORF">SAMN05444368_1177</name>
</gene>
<dbReference type="EMBL" id="FSQZ01000001">
    <property type="protein sequence ID" value="SIN68566.1"/>
    <property type="molecule type" value="Genomic_DNA"/>
</dbReference>
<keyword evidence="2" id="KW-1185">Reference proteome</keyword>
<evidence type="ECO:0000313" key="1">
    <source>
        <dbReference type="EMBL" id="SIN68566.1"/>
    </source>
</evidence>
<proteinExistence type="predicted"/>
<sequence length="128" mass="14748">MSVIECYLCGKGFVTTGPKICPACMKRLDALYMEVRDYIRDNPHLRLNVRELADAMDADPRDIQALVDMGRLELEGEGSDSELLSEKERLLKELEKHLKEDKGRKTARIKYAAEKYGKKENKKEKDDQ</sequence>
<dbReference type="RefSeq" id="WP_074199568.1">
    <property type="nucleotide sequence ID" value="NZ_FSQZ01000001.1"/>
</dbReference>
<protein>
    <submittedName>
        <fullName evidence="1">Uncharacterized protein</fullName>
    </submittedName>
</protein>
<name>A0ABY1JDH2_9BACT</name>
<organism evidence="1 2">
    <name type="scientific">Acetomicrobium flavidum</name>
    <dbReference type="NCBI Taxonomy" id="49896"/>
    <lineage>
        <taxon>Bacteria</taxon>
        <taxon>Thermotogati</taxon>
        <taxon>Synergistota</taxon>
        <taxon>Synergistia</taxon>
        <taxon>Synergistales</taxon>
        <taxon>Acetomicrobiaceae</taxon>
        <taxon>Acetomicrobium</taxon>
    </lineage>
</organism>
<reference evidence="1 2" key="1">
    <citation type="submission" date="2016-11" db="EMBL/GenBank/DDBJ databases">
        <authorList>
            <person name="Varghese N."/>
            <person name="Submissions S."/>
        </authorList>
    </citation>
    <scope>NUCLEOTIDE SEQUENCE [LARGE SCALE GENOMIC DNA]</scope>
    <source>
        <strain evidence="1 2">DSM 20664</strain>
    </source>
</reference>
<comment type="caution">
    <text evidence="1">The sequence shown here is derived from an EMBL/GenBank/DDBJ whole genome shotgun (WGS) entry which is preliminary data.</text>
</comment>
<accession>A0ABY1JDH2</accession>
<evidence type="ECO:0000313" key="2">
    <source>
        <dbReference type="Proteomes" id="UP000185093"/>
    </source>
</evidence>